<reference evidence="23 24" key="1">
    <citation type="journal article" date="2021" name="Sci. Rep.">
        <title>The genome of the diatom Chaetoceros tenuissimus carries an ancient integrated fragment of an extant virus.</title>
        <authorList>
            <person name="Hongo Y."/>
            <person name="Kimura K."/>
            <person name="Takaki Y."/>
            <person name="Yoshida Y."/>
            <person name="Baba S."/>
            <person name="Kobayashi G."/>
            <person name="Nagasaki K."/>
            <person name="Hano T."/>
            <person name="Tomaru Y."/>
        </authorList>
    </citation>
    <scope>NUCLEOTIDE SEQUENCE [LARGE SCALE GENOMIC DNA]</scope>
    <source>
        <strain evidence="23 24">NIES-3715</strain>
    </source>
</reference>
<feature type="domain" description="RanBP2-type" evidence="22">
    <location>
        <begin position="1255"/>
        <end position="1284"/>
    </location>
</feature>
<keyword evidence="5" id="KW-0479">Metal-binding</keyword>
<comment type="caution">
    <text evidence="23">The sequence shown here is derived from an EMBL/GenBank/DDBJ whole genome shotgun (WGS) entry which is preliminary data.</text>
</comment>
<feature type="compositionally biased region" description="Basic and acidic residues" evidence="21">
    <location>
        <begin position="424"/>
        <end position="447"/>
    </location>
</feature>
<evidence type="ECO:0000256" key="6">
    <source>
        <dbReference type="ARBA" id="ARBA00022737"/>
    </source>
</evidence>
<feature type="region of interest" description="Disordered" evidence="21">
    <location>
        <begin position="1289"/>
        <end position="1310"/>
    </location>
</feature>
<proteinExistence type="inferred from homology"/>
<feature type="compositionally biased region" description="Acidic residues" evidence="21">
    <location>
        <begin position="1131"/>
        <end position="1147"/>
    </location>
</feature>
<evidence type="ECO:0000313" key="23">
    <source>
        <dbReference type="EMBL" id="GFH51820.1"/>
    </source>
</evidence>
<feature type="region of interest" description="Disordered" evidence="21">
    <location>
        <begin position="937"/>
        <end position="958"/>
    </location>
</feature>
<evidence type="ECO:0000256" key="5">
    <source>
        <dbReference type="ARBA" id="ARBA00022723"/>
    </source>
</evidence>
<feature type="compositionally biased region" description="Low complexity" evidence="21">
    <location>
        <begin position="977"/>
        <end position="993"/>
    </location>
</feature>
<feature type="compositionally biased region" description="Acidic residues" evidence="21">
    <location>
        <begin position="868"/>
        <end position="882"/>
    </location>
</feature>
<feature type="region of interest" description="Disordered" evidence="21">
    <location>
        <begin position="1131"/>
        <end position="1156"/>
    </location>
</feature>
<evidence type="ECO:0000256" key="9">
    <source>
        <dbReference type="ARBA" id="ARBA00022833"/>
    </source>
</evidence>
<evidence type="ECO:0000256" key="3">
    <source>
        <dbReference type="ARBA" id="ARBA00004567"/>
    </source>
</evidence>
<feature type="compositionally biased region" description="Low complexity" evidence="21">
    <location>
        <begin position="2337"/>
        <end position="2356"/>
    </location>
</feature>
<feature type="compositionally biased region" description="Low complexity" evidence="21">
    <location>
        <begin position="1853"/>
        <end position="1878"/>
    </location>
</feature>
<keyword evidence="12" id="KW-0238">DNA-binding</keyword>
<dbReference type="InterPro" id="IPR026054">
    <property type="entry name" value="Nucleoporin"/>
</dbReference>
<protein>
    <recommendedName>
        <fullName evidence="17">Nuclear pore complex protein Nup153</fullName>
    </recommendedName>
    <alternativeName>
        <fullName evidence="19">153 kDa nucleoporin</fullName>
    </alternativeName>
    <alternativeName>
        <fullName evidence="18">Nucleoporin Nup153</fullName>
    </alternativeName>
</protein>
<evidence type="ECO:0000256" key="12">
    <source>
        <dbReference type="ARBA" id="ARBA00023125"/>
    </source>
</evidence>
<dbReference type="PANTHER" id="PTHR23193:SF23">
    <property type="entry name" value="NUCLEAR PORE COMPLEX PROTEIN NUP153"/>
    <property type="match status" value="1"/>
</dbReference>
<feature type="region of interest" description="Disordered" evidence="21">
    <location>
        <begin position="2415"/>
        <end position="2437"/>
    </location>
</feature>
<feature type="region of interest" description="Disordered" evidence="21">
    <location>
        <begin position="2801"/>
        <end position="2829"/>
    </location>
</feature>
<feature type="compositionally biased region" description="Low complexity" evidence="21">
    <location>
        <begin position="1776"/>
        <end position="1793"/>
    </location>
</feature>
<feature type="region of interest" description="Disordered" evidence="21">
    <location>
        <begin position="2855"/>
        <end position="2888"/>
    </location>
</feature>
<evidence type="ECO:0000256" key="1">
    <source>
        <dbReference type="ARBA" id="ARBA00001947"/>
    </source>
</evidence>
<feature type="region of interest" description="Disordered" evidence="21">
    <location>
        <begin position="868"/>
        <end position="898"/>
    </location>
</feature>
<feature type="compositionally biased region" description="Low complexity" evidence="21">
    <location>
        <begin position="947"/>
        <end position="958"/>
    </location>
</feature>
<feature type="compositionally biased region" description="Low complexity" evidence="21">
    <location>
        <begin position="1660"/>
        <end position="1680"/>
    </location>
</feature>
<comment type="cofactor">
    <cofactor evidence="1">
        <name>Zn(2+)</name>
        <dbReference type="ChEBI" id="CHEBI:29105"/>
    </cofactor>
</comment>
<feature type="compositionally biased region" description="Acidic residues" evidence="21">
    <location>
        <begin position="779"/>
        <end position="795"/>
    </location>
</feature>
<feature type="compositionally biased region" description="Low complexity" evidence="21">
    <location>
        <begin position="2531"/>
        <end position="2545"/>
    </location>
</feature>
<keyword evidence="9" id="KW-0862">Zinc</keyword>
<dbReference type="GO" id="GO:0031965">
    <property type="term" value="C:nuclear membrane"/>
    <property type="evidence" value="ECO:0007669"/>
    <property type="project" value="UniProtKB-SubCell"/>
</dbReference>
<organism evidence="23 24">
    <name type="scientific">Chaetoceros tenuissimus</name>
    <dbReference type="NCBI Taxonomy" id="426638"/>
    <lineage>
        <taxon>Eukaryota</taxon>
        <taxon>Sar</taxon>
        <taxon>Stramenopiles</taxon>
        <taxon>Ochrophyta</taxon>
        <taxon>Bacillariophyta</taxon>
        <taxon>Coscinodiscophyceae</taxon>
        <taxon>Chaetocerotophycidae</taxon>
        <taxon>Chaetocerotales</taxon>
        <taxon>Chaetocerotaceae</taxon>
        <taxon>Chaetoceros</taxon>
    </lineage>
</organism>
<feature type="region of interest" description="Disordered" evidence="21">
    <location>
        <begin position="2322"/>
        <end position="2402"/>
    </location>
</feature>
<dbReference type="Proteomes" id="UP001054902">
    <property type="component" value="Unassembled WGS sequence"/>
</dbReference>
<dbReference type="FunFam" id="4.10.1060.10:FF:000001">
    <property type="entry name" value="Nuclear pore complex protein Nup153"/>
    <property type="match status" value="2"/>
</dbReference>
<feature type="compositionally biased region" description="Low complexity" evidence="21">
    <location>
        <begin position="1801"/>
        <end position="1814"/>
    </location>
</feature>
<keyword evidence="10" id="KW-0653">Protein transport</keyword>
<dbReference type="PANTHER" id="PTHR23193">
    <property type="entry name" value="NUCLEAR PORE COMPLEX PROTEIN NUP"/>
    <property type="match status" value="1"/>
</dbReference>
<keyword evidence="13" id="KW-0906">Nuclear pore complex</keyword>
<comment type="subcellular location">
    <subcellularLocation>
        <location evidence="2">Nucleus membrane</location>
    </subcellularLocation>
    <subcellularLocation>
        <location evidence="3">Nucleus</location>
        <location evidence="3">Nuclear pore complex</location>
    </subcellularLocation>
</comment>
<dbReference type="EMBL" id="BLLK01000045">
    <property type="protein sequence ID" value="GFH51820.1"/>
    <property type="molecule type" value="Genomic_DNA"/>
</dbReference>
<dbReference type="SMART" id="SM00547">
    <property type="entry name" value="ZnF_RBZ"/>
    <property type="match status" value="2"/>
</dbReference>
<evidence type="ECO:0000256" key="8">
    <source>
        <dbReference type="ARBA" id="ARBA00022816"/>
    </source>
</evidence>
<evidence type="ECO:0000256" key="11">
    <source>
        <dbReference type="ARBA" id="ARBA00023010"/>
    </source>
</evidence>
<feature type="compositionally biased region" description="Low complexity" evidence="21">
    <location>
        <begin position="1458"/>
        <end position="1609"/>
    </location>
</feature>
<dbReference type="InterPro" id="IPR036443">
    <property type="entry name" value="Znf_RanBP2_sf"/>
</dbReference>
<feature type="region of interest" description="Disordered" evidence="21">
    <location>
        <begin position="424"/>
        <end position="472"/>
    </location>
</feature>
<dbReference type="InterPro" id="IPR011992">
    <property type="entry name" value="EF-hand-dom_pair"/>
</dbReference>
<evidence type="ECO:0000256" key="14">
    <source>
        <dbReference type="ARBA" id="ARBA00023136"/>
    </source>
</evidence>
<feature type="region of interest" description="Disordered" evidence="21">
    <location>
        <begin position="1220"/>
        <end position="1250"/>
    </location>
</feature>
<gene>
    <name evidence="23" type="ORF">CTEN210_08296</name>
</gene>
<evidence type="ECO:0000313" key="24">
    <source>
        <dbReference type="Proteomes" id="UP001054902"/>
    </source>
</evidence>
<feature type="region of interest" description="Disordered" evidence="21">
    <location>
        <begin position="977"/>
        <end position="1045"/>
    </location>
</feature>
<keyword evidence="7 20" id="KW-0863">Zinc-finger</keyword>
<feature type="compositionally biased region" description="Low complexity" evidence="21">
    <location>
        <begin position="1623"/>
        <end position="1639"/>
    </location>
</feature>
<feature type="compositionally biased region" description="Low complexity" evidence="21">
    <location>
        <begin position="1299"/>
        <end position="1310"/>
    </location>
</feature>
<evidence type="ECO:0000256" key="15">
    <source>
        <dbReference type="ARBA" id="ARBA00023242"/>
    </source>
</evidence>
<evidence type="ECO:0000256" key="2">
    <source>
        <dbReference type="ARBA" id="ARBA00004126"/>
    </source>
</evidence>
<evidence type="ECO:0000256" key="17">
    <source>
        <dbReference type="ARBA" id="ARBA00068609"/>
    </source>
</evidence>
<dbReference type="Gene3D" id="4.10.1060.10">
    <property type="entry name" value="Zinc finger, RanBP2-type"/>
    <property type="match status" value="2"/>
</dbReference>
<feature type="compositionally biased region" description="Low complexity" evidence="21">
    <location>
        <begin position="885"/>
        <end position="898"/>
    </location>
</feature>
<dbReference type="SUPFAM" id="SSF47473">
    <property type="entry name" value="EF-hand"/>
    <property type="match status" value="3"/>
</dbReference>
<dbReference type="PROSITE" id="PS50199">
    <property type="entry name" value="ZF_RANBP2_2"/>
    <property type="match status" value="2"/>
</dbReference>
<dbReference type="GO" id="GO:0005643">
    <property type="term" value="C:nuclear pore"/>
    <property type="evidence" value="ECO:0007669"/>
    <property type="project" value="UniProtKB-SubCell"/>
</dbReference>
<feature type="region of interest" description="Disordered" evidence="21">
    <location>
        <begin position="779"/>
        <end position="804"/>
    </location>
</feature>
<dbReference type="GO" id="GO:0006405">
    <property type="term" value="P:RNA export from nucleus"/>
    <property type="evidence" value="ECO:0007669"/>
    <property type="project" value="TreeGrafter"/>
</dbReference>
<feature type="region of interest" description="Disordered" evidence="21">
    <location>
        <begin position="1329"/>
        <end position="1641"/>
    </location>
</feature>
<comment type="similarity">
    <text evidence="16">Belongs to the NUP153 family.</text>
</comment>
<feature type="compositionally biased region" description="Low complexity" evidence="21">
    <location>
        <begin position="1381"/>
        <end position="1392"/>
    </location>
</feature>
<feature type="compositionally biased region" description="Polar residues" evidence="21">
    <location>
        <begin position="1881"/>
        <end position="1893"/>
    </location>
</feature>
<dbReference type="GO" id="GO:0006606">
    <property type="term" value="P:protein import into nucleus"/>
    <property type="evidence" value="ECO:0007669"/>
    <property type="project" value="TreeGrafter"/>
</dbReference>
<feature type="region of interest" description="Disordered" evidence="21">
    <location>
        <begin position="1660"/>
        <end position="1893"/>
    </location>
</feature>
<dbReference type="GO" id="GO:0051028">
    <property type="term" value="P:mRNA transport"/>
    <property type="evidence" value="ECO:0007669"/>
    <property type="project" value="UniProtKB-KW"/>
</dbReference>
<feature type="region of interest" description="Disordered" evidence="21">
    <location>
        <begin position="2183"/>
        <end position="2222"/>
    </location>
</feature>
<feature type="compositionally biased region" description="Low complexity" evidence="21">
    <location>
        <begin position="2184"/>
        <end position="2206"/>
    </location>
</feature>
<keyword evidence="11" id="KW-0811">Translocation</keyword>
<dbReference type="SUPFAM" id="SSF82171">
    <property type="entry name" value="DPP6 N-terminal domain-like"/>
    <property type="match status" value="1"/>
</dbReference>
<evidence type="ECO:0000256" key="10">
    <source>
        <dbReference type="ARBA" id="ARBA00022927"/>
    </source>
</evidence>
<name>A0AAD3CVJ6_9STRA</name>
<dbReference type="Pfam" id="PF00641">
    <property type="entry name" value="Zn_ribbon_RanBP"/>
    <property type="match status" value="2"/>
</dbReference>
<dbReference type="InterPro" id="IPR001876">
    <property type="entry name" value="Znf_RanBP2"/>
</dbReference>
<evidence type="ECO:0000256" key="16">
    <source>
        <dbReference type="ARBA" id="ARBA00060842"/>
    </source>
</evidence>
<feature type="region of interest" description="Disordered" evidence="21">
    <location>
        <begin position="2512"/>
        <end position="2545"/>
    </location>
</feature>
<keyword evidence="24" id="KW-1185">Reference proteome</keyword>
<feature type="compositionally biased region" description="Low complexity" evidence="21">
    <location>
        <begin position="1237"/>
        <end position="1250"/>
    </location>
</feature>
<evidence type="ECO:0000256" key="7">
    <source>
        <dbReference type="ARBA" id="ARBA00022771"/>
    </source>
</evidence>
<feature type="compositionally biased region" description="Low complexity" evidence="21">
    <location>
        <begin position="2670"/>
        <end position="2687"/>
    </location>
</feature>
<dbReference type="GO" id="GO:0003677">
    <property type="term" value="F:DNA binding"/>
    <property type="evidence" value="ECO:0007669"/>
    <property type="project" value="UniProtKB-KW"/>
</dbReference>
<dbReference type="GO" id="GO:0008270">
    <property type="term" value="F:zinc ion binding"/>
    <property type="evidence" value="ECO:0007669"/>
    <property type="project" value="UniProtKB-KW"/>
</dbReference>
<sequence length="2888" mass="301546">MDLSEALKFNSKECVKKSEVEPTLSRNRSGLTHSCASSNGTALFHYLPQTQTITLYQSSTNYTPLSQFHAKDVIHMSCSFDGRLLLLLHSDSSVTCIDVTSGGMTVRFTLQDVHSHSSVYGMHTVGKRLRANIHRGPVHSVTFNNTSGYDCLVVDAVKGIMLIDCQAGGIKRTISNQSLPSNILCADWDYNGEDGDLVAGFEDGSIALMHTQDDMEIIIPDAVEENDEEVNWSCTHIQSFPNHIAVGLCRVFDGEDENDNDISEEDLDEDDEASHEANLLIYSRESREWTELGDVVAFFAVPMFGRHVFYTTFLSKQNILLVGCNVTGEAGIVAETDGEWQVCELQEGDNATTPLTEDDEFTLPTGLSCVPDGSSHLNLVMSSTDGSLSVFDIEHIEDDKFAVSESVGPWAVTNATVEETVLQEEKNAAVETTREVEEIQGTDKDSNAETSVVEEAEQNQEKEGVTSAFGSGSSSGFSFGTSTATTPAFGSATSKPVFGSTTPFGSPSTSTPTSAPFGGAVFGSTSGLSSTTSSFGSPAFGLSSVKQGAFSLASKATQSESAPQLSEAEKNAPVFGSGSSAPVFGSGTTPAFGSGSSAPVFGSGTKPTFGTTSSGFGSLAQSSVNGFGALASTVTSESKEFGFNNTPRKQQSIFGMSTPIDKTKLDSSMIKPLFREQSPVKDGNLDRANPTKNTRDDIVDIVPSTAQAKHAEKAFDIIDQDKAQKVPTSKLDELVDEVGEGLHGDELDKQLAILDPDSTGYITRTSFIHWYCKLVEGSDDDDDGSLDTDEREEREEERNKATDAFDSVANAGIIHKSEFGDLMEAMGTTYCEEEHRRTLRKISDDDGNITQEAFVSWYMDWLFGDGDSDSDYSDEENDETDQQDSTAGAASSSSGWGSTFAVDKDSWKCESCMLRNKGSDVKCVACETVRPGHEDKVTAVDKKDTPSSSTGSGFTFSSANANTSAATGGGGSSGDFSFGFSGTPAPAQSSTTTTGGGSGGFSFGFSGTPAPAPATSSTDKKEGEAVPKSTTGFTFGLPASDKNEKPSADIVDIVPSTAQAKHAEKAFDIIDQDKAQKVPTSKLDELVDEVGEGLHGDELDKQLAILDPDSIGYITRTSFIHWYCKLVEGSDDDDDGSLDTDEREEREEERNKATDAFDSVANAGIIHKSEFGDLMEAMGTTYCEEEHRRTLRKISDDDGNITQEAFVSWYMDWLFGDGDSDSDYSDEENDETDQQDSTAGAASSSSGWGSTFAVDKDSWKCESCMLRNKGSDVKCVACETVRPGHEDKVTAVDKKDTPSSSTGSGFTFSSANANTSAATGGGGSSGDFSFGFSGTPAPAQSSTTTTGGGSGGFSFGFSGTPAPAPATSSTDKKEGEAVPKSTTGFSFTTSASKLTFGGNNQVSSSSSSAFPPMSAKAPTPFGSTNKTTTTTTANKPASSSAFPPMSAKAPTPFGGATASKPASSSAFPPMSAKAPTPFGATNKTTTTTANKSASSSAFPPMSAKAPTPFGGATASKAASSSAFPPMSAKAPTPFGATTKTTTTTANKPASSSAFPPMSAKAPTPFGGATASKAASSSAFPPMSAKAPTPFGTTNKTTTTTANKPASSSAFQPMSAKAPTPFGSTTKTAASTSKPALSSAFPPMSAKAPIPFGATIKTTTTTTANKPASSSAFPPMSAKAPTPFGATIKTTTTTTANKPALSSAFPPMSAKAPTPFGATTASKPASSSAFPPMSAKAPTPFGATTKTTTTTANKPALSSAFPPMSAKAPTPFGGATASKPASSSAFPPMSAKAPTPFGATTASKPASSSAFPPMSGKAPTPFGATTKTAASTSKPALSSAFPPMSAKAPTPFGATTKTAASTSKPASSSAFPPMSAKAPTPFGNNEGTNVSKSTMQSVISASRKMDYVPANEYESQFWRILSDYEKTLQDLKSVDCEQKIDTKGVNSMVQQIEKALGELSSLKSDVCSDNDFSLLLLSRSDDIERQIDASKKVISAHFDHDQKVSESDSVQSLDIESERNRRKILHKSLGIKNSINRLNDLIDLTSSMKKKTEVASKPNLFSWTPSRRTRKSSAPRGDRILVKQLMSGYERAKELERHVHSASRRLEEFSHVEAEKKKLSLSNAVVTKTKGGRSRITALPFSSPKSKSFAAPSQTCKVSKILAKDAMKLMQESFSINPKSFKVHSLSSSSNDQNQSTSSSWRTKSTSQMMKLGTHPASSGKSTSNFLLTSGENSASARSIWHQSDSAGMESVKLSLPSTLKQIDAAKAAKEALAPFGVTPDEMTTVKKALHRGDTLSVENQATKPTVKVAVKKGNKTAAFPPLSVKAPTPFGASNLVGTSKGPTSSSSTTATSTTKPLESSAKNKELKKTNSSAKFPPMSTKAPTPFGATTKQSADSKSENKAAVAFSLPKTDISLSKTTSNDQMKQKESTKSSLFGGFGGMGKALDIPSTKQDLFGSTTKKGDDSVDYLTIMTKFYQQHNPSKVGEVPKTLQKYQGREKELFEKLAKKYNVPNPLNEKKAEQTAPPPPTFGSTSQTTQISTSSGSSPDYKAILTKFYQTHNPSKISEVEKNLVKYQGREREMFAKLALKYKVPDPLSEESGTSPFGGAQASTGFGASNTSSGFGAISSSSPFGSTPQKASSSNVSPFGNSGNSSTPFGGVGSSAIKPSASPFGQSSGFAPSPSPFGQQAPSPSPFGQSAAPSPFGQTLAQTSTPFGQQASSQKLFGGKTAREHLTLFYQQKNPSKIGDVDKLLAKYAGKEEQLLANLAKKYNISPATFGLGGAPVAAPAFGSPSAMGGGNAFGQTSPMGGGGGFGSPSPAPSSGFGSFGAAAQAPSQGFGGFGAAPASGGFGTAAQAPSGFGATAPASGGFGSSSGFGAATPFGSARR</sequence>
<keyword evidence="8" id="KW-0509">mRNA transport</keyword>
<feature type="compositionally biased region" description="Low complexity" evidence="21">
    <location>
        <begin position="2855"/>
        <end position="2868"/>
    </location>
</feature>
<feature type="compositionally biased region" description="Polar residues" evidence="21">
    <location>
        <begin position="2637"/>
        <end position="2656"/>
    </location>
</feature>
<evidence type="ECO:0000256" key="19">
    <source>
        <dbReference type="ARBA" id="ARBA00079437"/>
    </source>
</evidence>
<evidence type="ECO:0000256" key="4">
    <source>
        <dbReference type="ARBA" id="ARBA00022448"/>
    </source>
</evidence>
<accession>A0AAD3CVJ6</accession>
<feature type="compositionally biased region" description="Low complexity" evidence="21">
    <location>
        <begin position="1720"/>
        <end position="1755"/>
    </location>
</feature>
<evidence type="ECO:0000256" key="21">
    <source>
        <dbReference type="SAM" id="MobiDB-lite"/>
    </source>
</evidence>
<dbReference type="GO" id="GO:0008139">
    <property type="term" value="F:nuclear localization sequence binding"/>
    <property type="evidence" value="ECO:0007669"/>
    <property type="project" value="TreeGrafter"/>
</dbReference>
<feature type="compositionally biased region" description="Low complexity" evidence="21">
    <location>
        <begin position="1329"/>
        <end position="1345"/>
    </location>
</feature>
<feature type="compositionally biased region" description="Acidic residues" evidence="21">
    <location>
        <begin position="1220"/>
        <end position="1234"/>
    </location>
</feature>
<evidence type="ECO:0000256" key="18">
    <source>
        <dbReference type="ARBA" id="ARBA00078197"/>
    </source>
</evidence>
<feature type="region of interest" description="Disordered" evidence="21">
    <location>
        <begin position="2627"/>
        <end position="2721"/>
    </location>
</feature>
<keyword evidence="4" id="KW-0813">Transport</keyword>
<feature type="compositionally biased region" description="Low complexity" evidence="21">
    <location>
        <begin position="1823"/>
        <end position="1839"/>
    </location>
</feature>
<feature type="compositionally biased region" description="Low complexity" evidence="21">
    <location>
        <begin position="2876"/>
        <end position="2888"/>
    </location>
</feature>
<evidence type="ECO:0000259" key="22">
    <source>
        <dbReference type="PROSITE" id="PS50199"/>
    </source>
</evidence>
<keyword evidence="14" id="KW-0472">Membrane</keyword>
<dbReference type="Gene3D" id="1.10.238.10">
    <property type="entry name" value="EF-hand"/>
    <property type="match status" value="4"/>
</dbReference>
<dbReference type="GO" id="GO:0017056">
    <property type="term" value="F:structural constituent of nuclear pore"/>
    <property type="evidence" value="ECO:0007669"/>
    <property type="project" value="TreeGrafter"/>
</dbReference>
<keyword evidence="15" id="KW-0539">Nucleus</keyword>
<keyword evidence="6" id="KW-0677">Repeat</keyword>
<evidence type="ECO:0000256" key="20">
    <source>
        <dbReference type="PROSITE-ProRule" id="PRU00322"/>
    </source>
</evidence>
<feature type="compositionally biased region" description="Low complexity" evidence="21">
    <location>
        <begin position="1423"/>
        <end position="1450"/>
    </location>
</feature>
<dbReference type="PROSITE" id="PS01358">
    <property type="entry name" value="ZF_RANBP2_1"/>
    <property type="match status" value="2"/>
</dbReference>
<feature type="compositionally biased region" description="Low complexity" evidence="21">
    <location>
        <begin position="2627"/>
        <end position="2636"/>
    </location>
</feature>
<evidence type="ECO:0000256" key="13">
    <source>
        <dbReference type="ARBA" id="ARBA00023132"/>
    </source>
</evidence>
<feature type="domain" description="RanBP2-type" evidence="22">
    <location>
        <begin position="903"/>
        <end position="932"/>
    </location>
</feature>
<dbReference type="SUPFAM" id="SSF90209">
    <property type="entry name" value="Ran binding protein zinc finger-like"/>
    <property type="match status" value="2"/>
</dbReference>
<feature type="compositionally biased region" description="Polar residues" evidence="21">
    <location>
        <begin position="2688"/>
        <end position="2721"/>
    </location>
</feature>